<evidence type="ECO:0000256" key="7">
    <source>
        <dbReference type="ARBA" id="ARBA00023136"/>
    </source>
</evidence>
<feature type="transmembrane region" description="Helical" evidence="8">
    <location>
        <begin position="118"/>
        <end position="137"/>
    </location>
</feature>
<evidence type="ECO:0000256" key="8">
    <source>
        <dbReference type="SAM" id="Phobius"/>
    </source>
</evidence>
<dbReference type="GO" id="GO:0022857">
    <property type="term" value="F:transmembrane transporter activity"/>
    <property type="evidence" value="ECO:0007669"/>
    <property type="project" value="InterPro"/>
</dbReference>
<feature type="transmembrane region" description="Helical" evidence="8">
    <location>
        <begin position="229"/>
        <end position="252"/>
    </location>
</feature>
<dbReference type="GO" id="GO:0033214">
    <property type="term" value="P:siderophore-iron import into cell"/>
    <property type="evidence" value="ECO:0007669"/>
    <property type="project" value="TreeGrafter"/>
</dbReference>
<feature type="transmembrane region" description="Helical" evidence="8">
    <location>
        <begin position="20"/>
        <end position="43"/>
    </location>
</feature>
<dbReference type="Gene3D" id="1.10.3470.10">
    <property type="entry name" value="ABC transporter involved in vitamin B12 uptake, BtuC"/>
    <property type="match status" value="1"/>
</dbReference>
<evidence type="ECO:0000256" key="1">
    <source>
        <dbReference type="ARBA" id="ARBA00004651"/>
    </source>
</evidence>
<feature type="transmembrane region" description="Helical" evidence="8">
    <location>
        <begin position="340"/>
        <end position="358"/>
    </location>
</feature>
<dbReference type="EMBL" id="CABIKM010000043">
    <property type="protein sequence ID" value="VUZ86075.1"/>
    <property type="molecule type" value="Genomic_DNA"/>
</dbReference>
<gene>
    <name evidence="9" type="ORF">MELA_02469</name>
</gene>
<keyword evidence="7 8" id="KW-0472">Membrane</keyword>
<feature type="transmembrane region" description="Helical" evidence="8">
    <location>
        <begin position="143"/>
        <end position="165"/>
    </location>
</feature>
<dbReference type="PANTHER" id="PTHR30472:SF25">
    <property type="entry name" value="ABC TRANSPORTER PERMEASE PROTEIN MJ0876-RELATED"/>
    <property type="match status" value="1"/>
</dbReference>
<comment type="subcellular location">
    <subcellularLocation>
        <location evidence="1">Cell membrane</location>
        <topology evidence="1">Multi-pass membrane protein</topology>
    </subcellularLocation>
</comment>
<dbReference type="AlphaFoldDB" id="A0A564ZL67"/>
<keyword evidence="10" id="KW-1185">Reference proteome</keyword>
<feature type="transmembrane region" description="Helical" evidence="8">
    <location>
        <begin position="272"/>
        <end position="300"/>
    </location>
</feature>
<dbReference type="GO" id="GO:0005886">
    <property type="term" value="C:plasma membrane"/>
    <property type="evidence" value="ECO:0007669"/>
    <property type="project" value="UniProtKB-SubCell"/>
</dbReference>
<comment type="similarity">
    <text evidence="2">Belongs to the binding-protein-dependent transport system permease family. FecCD subfamily.</text>
</comment>
<dbReference type="SUPFAM" id="SSF81345">
    <property type="entry name" value="ABC transporter involved in vitamin B12 uptake, BtuC"/>
    <property type="match status" value="1"/>
</dbReference>
<keyword evidence="5 8" id="KW-0812">Transmembrane</keyword>
<keyword evidence="6 8" id="KW-1133">Transmembrane helix</keyword>
<dbReference type="CDD" id="cd06550">
    <property type="entry name" value="TM_ABC_iron-siderophores_like"/>
    <property type="match status" value="1"/>
</dbReference>
<evidence type="ECO:0000256" key="2">
    <source>
        <dbReference type="ARBA" id="ARBA00007935"/>
    </source>
</evidence>
<evidence type="ECO:0000256" key="4">
    <source>
        <dbReference type="ARBA" id="ARBA00022475"/>
    </source>
</evidence>
<dbReference type="FunFam" id="1.10.3470.10:FF:000001">
    <property type="entry name" value="Vitamin B12 ABC transporter permease BtuC"/>
    <property type="match status" value="1"/>
</dbReference>
<dbReference type="Pfam" id="PF01032">
    <property type="entry name" value="FecCD"/>
    <property type="match status" value="1"/>
</dbReference>
<evidence type="ECO:0000256" key="5">
    <source>
        <dbReference type="ARBA" id="ARBA00022692"/>
    </source>
</evidence>
<evidence type="ECO:0000313" key="9">
    <source>
        <dbReference type="EMBL" id="VUZ86075.1"/>
    </source>
</evidence>
<sequence length="368" mass="37847">MKQRPYHTPQIPPCPPLVKGGWGDFAFCIYVALSTLLLLAVLIGIMQGAVALSPVTILQILLRSVGISLGPVTWEGADETILLELRLPRVLGGALVGAALATAGVLFQGLLRNPLADPYIIGTSAGAGFAATVAMLILPPASILGFGSVALSAFAGGLLAVLLVYRLARVDGRSSPVTLLLAGVVVNTVLGYLGSLSIVLFEGSEFRLRHVFTWLMGGIAVHDLRQLLAVGPIVVVGIVAAFGRAVSLNALAVGEEGAQVLGVDLDREVGRIIALGALLTGAAVSVGGLIGFLGLAVPHILRLLVGPDHRRLLPMSALAGAALLVLADTAARSIAAPAELPVGIFTALLGGPLFLVLLRRDGRASGWR</sequence>
<reference evidence="9 10" key="1">
    <citation type="submission" date="2019-07" db="EMBL/GenBank/DDBJ databases">
        <authorList>
            <person name="Cremers G."/>
        </authorList>
    </citation>
    <scope>NUCLEOTIDE SEQUENCE [LARGE SCALE GENOMIC DNA]</scope>
</reference>
<evidence type="ECO:0000313" key="10">
    <source>
        <dbReference type="Proteomes" id="UP000334340"/>
    </source>
</evidence>
<keyword evidence="4" id="KW-1003">Cell membrane</keyword>
<dbReference type="PANTHER" id="PTHR30472">
    <property type="entry name" value="FERRIC ENTEROBACTIN TRANSPORT SYSTEM PERMEASE PROTEIN"/>
    <property type="match status" value="1"/>
</dbReference>
<accession>A0A564ZL67</accession>
<dbReference type="InterPro" id="IPR000522">
    <property type="entry name" value="ABC_transptr_permease_BtuC"/>
</dbReference>
<feature type="transmembrane region" description="Helical" evidence="8">
    <location>
        <begin position="177"/>
        <end position="200"/>
    </location>
</feature>
<dbReference type="InterPro" id="IPR037294">
    <property type="entry name" value="ABC_BtuC-like"/>
</dbReference>
<feature type="transmembrane region" description="Helical" evidence="8">
    <location>
        <begin position="90"/>
        <end position="111"/>
    </location>
</feature>
<evidence type="ECO:0000256" key="3">
    <source>
        <dbReference type="ARBA" id="ARBA00022448"/>
    </source>
</evidence>
<keyword evidence="3" id="KW-0813">Transport</keyword>
<name>A0A564ZL67_9BACT</name>
<evidence type="ECO:0000256" key="6">
    <source>
        <dbReference type="ARBA" id="ARBA00022989"/>
    </source>
</evidence>
<proteinExistence type="inferred from homology"/>
<dbReference type="Proteomes" id="UP000334340">
    <property type="component" value="Unassembled WGS sequence"/>
</dbReference>
<protein>
    <submittedName>
        <fullName evidence="9">Iron-dicitrate ABC transporter permease</fullName>
    </submittedName>
</protein>
<organism evidence="9 10">
    <name type="scientific">Candidatus Methylomirabilis lanthanidiphila</name>
    <dbReference type="NCBI Taxonomy" id="2211376"/>
    <lineage>
        <taxon>Bacteria</taxon>
        <taxon>Candidatus Methylomirabilota</taxon>
        <taxon>Candidatus Methylomirabilia</taxon>
        <taxon>Candidatus Methylomirabilales</taxon>
        <taxon>Candidatus Methylomirabilaceae</taxon>
        <taxon>Candidatus Methylomirabilis</taxon>
    </lineage>
</organism>